<proteinExistence type="predicted"/>
<evidence type="ECO:0000313" key="4">
    <source>
        <dbReference type="Proteomes" id="UP001237642"/>
    </source>
</evidence>
<feature type="region of interest" description="Disordered" evidence="1">
    <location>
        <begin position="1"/>
        <end position="209"/>
    </location>
</feature>
<dbReference type="Proteomes" id="UP001237642">
    <property type="component" value="Unassembled WGS sequence"/>
</dbReference>
<reference evidence="3" key="2">
    <citation type="submission" date="2023-05" db="EMBL/GenBank/DDBJ databases">
        <authorList>
            <person name="Schelkunov M.I."/>
        </authorList>
    </citation>
    <scope>NUCLEOTIDE SEQUENCE</scope>
    <source>
        <strain evidence="3">Hsosn_3</strain>
        <tissue evidence="3">Leaf</tissue>
    </source>
</reference>
<evidence type="ECO:0000256" key="1">
    <source>
        <dbReference type="SAM" id="MobiDB-lite"/>
    </source>
</evidence>
<feature type="compositionally biased region" description="Low complexity" evidence="1">
    <location>
        <begin position="19"/>
        <end position="46"/>
    </location>
</feature>
<feature type="region of interest" description="Disordered" evidence="1">
    <location>
        <begin position="241"/>
        <end position="263"/>
    </location>
</feature>
<dbReference type="AlphaFoldDB" id="A0AAD8I5A5"/>
<evidence type="ECO:0000313" key="3">
    <source>
        <dbReference type="EMBL" id="KAK1378133.1"/>
    </source>
</evidence>
<dbReference type="EMBL" id="JAUIZM010000006">
    <property type="protein sequence ID" value="KAK1378133.1"/>
    <property type="molecule type" value="Genomic_DNA"/>
</dbReference>
<reference evidence="3" key="1">
    <citation type="submission" date="2023-02" db="EMBL/GenBank/DDBJ databases">
        <title>Genome of toxic invasive species Heracleum sosnowskyi carries increased number of genes despite the absence of recent whole-genome duplications.</title>
        <authorList>
            <person name="Schelkunov M."/>
            <person name="Shtratnikova V."/>
            <person name="Makarenko M."/>
            <person name="Klepikova A."/>
            <person name="Omelchenko D."/>
            <person name="Novikova G."/>
            <person name="Obukhova E."/>
            <person name="Bogdanov V."/>
            <person name="Penin A."/>
            <person name="Logacheva M."/>
        </authorList>
    </citation>
    <scope>NUCLEOTIDE SEQUENCE</scope>
    <source>
        <strain evidence="3">Hsosn_3</strain>
        <tissue evidence="3">Leaf</tissue>
    </source>
</reference>
<gene>
    <name evidence="3" type="ORF">POM88_024877</name>
</gene>
<dbReference type="Gene3D" id="1.25.40.990">
    <property type="match status" value="1"/>
</dbReference>
<dbReference type="GO" id="GO:0005634">
    <property type="term" value="C:nucleus"/>
    <property type="evidence" value="ECO:0007669"/>
    <property type="project" value="TreeGrafter"/>
</dbReference>
<dbReference type="PANTHER" id="PTHR12436:SF4">
    <property type="entry name" value="LEUKOCYTE RECEPTOR CLUSTER MEMBER 8"/>
    <property type="match status" value="1"/>
</dbReference>
<feature type="compositionally biased region" description="Polar residues" evidence="1">
    <location>
        <begin position="242"/>
        <end position="252"/>
    </location>
</feature>
<dbReference type="PANTHER" id="PTHR12436">
    <property type="entry name" value="80 KDA MCM3-ASSOCIATED PROTEIN"/>
    <property type="match status" value="1"/>
</dbReference>
<dbReference type="FunFam" id="1.25.40.990:FF:000005">
    <property type="entry name" value="Putative SAC3/GANP family protein"/>
    <property type="match status" value="1"/>
</dbReference>
<feature type="compositionally biased region" description="Low complexity" evidence="1">
    <location>
        <begin position="66"/>
        <end position="190"/>
    </location>
</feature>
<feature type="compositionally biased region" description="Polar residues" evidence="1">
    <location>
        <begin position="191"/>
        <end position="209"/>
    </location>
</feature>
<accession>A0AAD8I5A5</accession>
<feature type="compositionally biased region" description="Polar residues" evidence="1">
    <location>
        <begin position="47"/>
        <end position="65"/>
    </location>
</feature>
<dbReference type="Pfam" id="PF03399">
    <property type="entry name" value="SAC3_GANP"/>
    <property type="match status" value="1"/>
</dbReference>
<dbReference type="InterPro" id="IPR005062">
    <property type="entry name" value="SAC3/GANP/THP3_conserved"/>
</dbReference>
<sequence>MEKNRSHSSSSTCHTAQQPPSNNSISTTTPSTSNLNPAAAAANTPLQNSSTSSHYGYRNTSYSGTYPQQQQSNQSYRQQSNQSYRQQSNRSYPQQQQSNRSYPQQQSNRSYPQQQSNRSYPQQQQSNQSYPQQQQSNQSYPQQPSNRSYSQQQSNRLYSQQQQQQSNRSYPQQQSNRSYPQQQSNQSYQSRDVSQQPISSSRNKTIYSNREQSLNINYAGATDKAEEKMRMEIRSKRFGNARGNQAENSYSRPKTVGAGVSSRRNNYEGGNYIVVKDIDADSFTVQGTCQEVEKCYLRLTSAPDPATVRPEEVLEKALLMVQKSQKNYLYKCDQLKSIRQDLTVQRIRNELTVKVYENHARLAIEVGDLSEYNQCQSQLQELYAEGNKGCDMEFSAYNLLSIILHSNNNRDLLSAMSRLSVNARKDEAVKHALAVRAAVTSGNYVLFFRLYKEAPNLSTCLMDLYVDKMRYTAAKCISRSYRPTLPVAYIAQLLGFSSVLLPDEPSDEKDANELEECAKWLKAHGACLVDNTGELLLDTKASISSLFMPKPEVDVAHGDATLSVNDFLTRALS</sequence>
<dbReference type="InterPro" id="IPR045107">
    <property type="entry name" value="SAC3/GANP/THP3"/>
</dbReference>
<protein>
    <submittedName>
        <fullName evidence="3">PCI domain-containing protein</fullName>
    </submittedName>
</protein>
<comment type="caution">
    <text evidence="3">The sequence shown here is derived from an EMBL/GenBank/DDBJ whole genome shotgun (WGS) entry which is preliminary data.</text>
</comment>
<name>A0AAD8I5A5_9APIA</name>
<dbReference type="PROSITE" id="PS50250">
    <property type="entry name" value="PCI"/>
    <property type="match status" value="1"/>
</dbReference>
<feature type="domain" description="PCI" evidence="2">
    <location>
        <begin position="368"/>
        <end position="547"/>
    </location>
</feature>
<evidence type="ECO:0000259" key="2">
    <source>
        <dbReference type="PROSITE" id="PS50250"/>
    </source>
</evidence>
<organism evidence="3 4">
    <name type="scientific">Heracleum sosnowskyi</name>
    <dbReference type="NCBI Taxonomy" id="360622"/>
    <lineage>
        <taxon>Eukaryota</taxon>
        <taxon>Viridiplantae</taxon>
        <taxon>Streptophyta</taxon>
        <taxon>Embryophyta</taxon>
        <taxon>Tracheophyta</taxon>
        <taxon>Spermatophyta</taxon>
        <taxon>Magnoliopsida</taxon>
        <taxon>eudicotyledons</taxon>
        <taxon>Gunneridae</taxon>
        <taxon>Pentapetalae</taxon>
        <taxon>asterids</taxon>
        <taxon>campanulids</taxon>
        <taxon>Apiales</taxon>
        <taxon>Apiaceae</taxon>
        <taxon>Apioideae</taxon>
        <taxon>apioid superclade</taxon>
        <taxon>Tordylieae</taxon>
        <taxon>Tordyliinae</taxon>
        <taxon>Heracleum</taxon>
    </lineage>
</organism>
<feature type="compositionally biased region" description="Polar residues" evidence="1">
    <location>
        <begin position="7"/>
        <end position="18"/>
    </location>
</feature>
<dbReference type="InterPro" id="IPR000717">
    <property type="entry name" value="PCI_dom"/>
</dbReference>
<keyword evidence="4" id="KW-1185">Reference proteome</keyword>